<accession>F2NB81</accession>
<evidence type="ECO:0000256" key="7">
    <source>
        <dbReference type="ARBA" id="ARBA00050038"/>
    </source>
</evidence>
<comment type="subunit">
    <text evidence="8">Monomer.</text>
</comment>
<keyword evidence="3 8" id="KW-0378">Hydrolase</keyword>
<proteinExistence type="inferred from homology"/>
<keyword evidence="12" id="KW-1185">Reference proteome</keyword>
<dbReference type="EMBL" id="CP002628">
    <property type="protein sequence ID" value="AEB07832.1"/>
    <property type="molecule type" value="Genomic_DNA"/>
</dbReference>
<evidence type="ECO:0000313" key="11">
    <source>
        <dbReference type="EMBL" id="AEB07832.1"/>
    </source>
</evidence>
<evidence type="ECO:0000256" key="3">
    <source>
        <dbReference type="ARBA" id="ARBA00022801"/>
    </source>
</evidence>
<dbReference type="GO" id="GO:0006515">
    <property type="term" value="P:protein quality control for misfolded or incompletely synthesized proteins"/>
    <property type="evidence" value="ECO:0007669"/>
    <property type="project" value="UniProtKB-UniRule"/>
</dbReference>
<feature type="binding site" evidence="8">
    <location>
        <position position="81"/>
    </location>
    <ligand>
        <name>tRNA</name>
        <dbReference type="ChEBI" id="CHEBI:17843"/>
    </ligand>
</feature>
<evidence type="ECO:0000313" key="12">
    <source>
        <dbReference type="Proteomes" id="UP000006851"/>
    </source>
</evidence>
<keyword evidence="2 8" id="KW-0820">tRNA-binding</keyword>
<dbReference type="GO" id="GO:0000049">
    <property type="term" value="F:tRNA binding"/>
    <property type="evidence" value="ECO:0007669"/>
    <property type="project" value="UniProtKB-UniRule"/>
</dbReference>
<comment type="similarity">
    <text evidence="5 8 10">Belongs to the PTH family.</text>
</comment>
<name>F2NB81_CORGP</name>
<comment type="function">
    <text evidence="8">Hydrolyzes ribosome-free peptidyl-tRNAs (with 1 or more amino acids incorporated), which drop off the ribosome during protein synthesis, or as a result of ribosome stalling.</text>
</comment>
<keyword evidence="8" id="KW-0963">Cytoplasm</keyword>
<comment type="function">
    <text evidence="8">Catalyzes the release of premature peptidyl moieties from peptidyl-tRNA molecules trapped in stalled 50S ribosomal subunits, and thus maintains levels of free tRNAs and 50S ribosomes.</text>
</comment>
<dbReference type="CDD" id="cd00462">
    <property type="entry name" value="PTH"/>
    <property type="match status" value="1"/>
</dbReference>
<evidence type="ECO:0000256" key="4">
    <source>
        <dbReference type="ARBA" id="ARBA00022884"/>
    </source>
</evidence>
<sequence length="212" mass="22656">MTASAPQPIRMIAGLGNPGEEYSETRHNAGFQTVDELARRWQVTYWKNQLGAEVATIALSDERAGGEAREVVLVKPQSFMNTSGGPISKLAAAYGIEPGELLVIHDELDIPAGDVRVKIGGGHAGHNGLRSIIDKLGSRDFARIRVGIGKPPGKMSVADFVLRRFRPREAEEFAVEIAIAADAAGMAITHDAVYARDHKNGSAAHNGSHGEI</sequence>
<evidence type="ECO:0000256" key="1">
    <source>
        <dbReference type="ARBA" id="ARBA00013260"/>
    </source>
</evidence>
<evidence type="ECO:0000256" key="10">
    <source>
        <dbReference type="RuleBase" id="RU004320"/>
    </source>
</evidence>
<organism evidence="11 12">
    <name type="scientific">Coriobacterium glomerans (strain ATCC 49209 / DSM 20642 / JCM 10262 / PW2)</name>
    <dbReference type="NCBI Taxonomy" id="700015"/>
    <lineage>
        <taxon>Bacteria</taxon>
        <taxon>Bacillati</taxon>
        <taxon>Actinomycetota</taxon>
        <taxon>Coriobacteriia</taxon>
        <taxon>Coriobacteriales</taxon>
        <taxon>Coriobacteriaceae</taxon>
        <taxon>Coriobacterium</taxon>
    </lineage>
</organism>
<keyword evidence="4 8" id="KW-0694">RNA-binding</keyword>
<dbReference type="InterPro" id="IPR036416">
    <property type="entry name" value="Pept_tRNA_hydro_sf"/>
</dbReference>
<dbReference type="HAMAP" id="MF_00083">
    <property type="entry name" value="Pept_tRNA_hydro_bact"/>
    <property type="match status" value="1"/>
</dbReference>
<dbReference type="Pfam" id="PF01195">
    <property type="entry name" value="Pept_tRNA_hydro"/>
    <property type="match status" value="1"/>
</dbReference>
<comment type="catalytic activity">
    <reaction evidence="6 8 9">
        <text>an N-acyl-L-alpha-aminoacyl-tRNA + H2O = an N-acyl-L-amino acid + a tRNA + H(+)</text>
        <dbReference type="Rhea" id="RHEA:54448"/>
        <dbReference type="Rhea" id="RHEA-COMP:10123"/>
        <dbReference type="Rhea" id="RHEA-COMP:13883"/>
        <dbReference type="ChEBI" id="CHEBI:15377"/>
        <dbReference type="ChEBI" id="CHEBI:15378"/>
        <dbReference type="ChEBI" id="CHEBI:59874"/>
        <dbReference type="ChEBI" id="CHEBI:78442"/>
        <dbReference type="ChEBI" id="CHEBI:138191"/>
        <dbReference type="EC" id="3.1.1.29"/>
    </reaction>
</comment>
<dbReference type="FunFam" id="3.40.50.1470:FF:000001">
    <property type="entry name" value="Peptidyl-tRNA hydrolase"/>
    <property type="match status" value="1"/>
</dbReference>
<evidence type="ECO:0000256" key="6">
    <source>
        <dbReference type="ARBA" id="ARBA00048707"/>
    </source>
</evidence>
<dbReference type="PROSITE" id="PS01195">
    <property type="entry name" value="PEPT_TRNA_HYDROL_1"/>
    <property type="match status" value="1"/>
</dbReference>
<dbReference type="RefSeq" id="WP_013709574.1">
    <property type="nucleotide sequence ID" value="NC_015389.1"/>
</dbReference>
<dbReference type="EC" id="3.1.1.29" evidence="1 8"/>
<dbReference type="NCBIfam" id="TIGR00447">
    <property type="entry name" value="pth"/>
    <property type="match status" value="1"/>
</dbReference>
<feature type="active site" description="Proton acceptor" evidence="8">
    <location>
        <position position="27"/>
    </location>
</feature>
<reference evidence="12" key="1">
    <citation type="journal article" date="2013" name="Stand. Genomic Sci.">
        <title>Complete genome sequence of Coriobacterium glomerans type strain (PW2(T)) from the midgut of Pyrrhocoris apterus L. (red soldier bug).</title>
        <authorList>
            <person name="Stackebrandt E."/>
            <person name="Zeytun A."/>
            <person name="Lapidus A."/>
            <person name="Nolan M."/>
            <person name="Lucas S."/>
            <person name="Hammon N."/>
            <person name="Deshpande S."/>
            <person name="Cheng J.F."/>
            <person name="Tapia R."/>
            <person name="Goodwin L.A."/>
            <person name="Pitluck S."/>
            <person name="Liolios K."/>
            <person name="Pagani I."/>
            <person name="Ivanova N."/>
            <person name="Mavromatis K."/>
            <person name="Mikhailova N."/>
            <person name="Huntemann M."/>
            <person name="Pati A."/>
            <person name="Chen A."/>
            <person name="Palaniappan K."/>
            <person name="Chang Y.J."/>
            <person name="Land M."/>
            <person name="Hauser L."/>
            <person name="Rohde M."/>
            <person name="Pukall R."/>
            <person name="Goker M."/>
            <person name="Detter J.C."/>
            <person name="Woyke T."/>
            <person name="Bristow J."/>
            <person name="Eisen J.A."/>
            <person name="Markowitz V."/>
            <person name="Hugenholtz P."/>
            <person name="Kyrpides N.C."/>
            <person name="Klenk H.P."/>
        </authorList>
    </citation>
    <scope>NUCLEOTIDE SEQUENCE</scope>
    <source>
        <strain evidence="12">ATCC 49209 / DSM 20642 / JCM 10262 / PW2</strain>
    </source>
</reference>
<evidence type="ECO:0000256" key="8">
    <source>
        <dbReference type="HAMAP-Rule" id="MF_00083"/>
    </source>
</evidence>
<dbReference type="InterPro" id="IPR018171">
    <property type="entry name" value="Pept_tRNA_hydro_CS"/>
</dbReference>
<dbReference type="GO" id="GO:0004045">
    <property type="term" value="F:peptidyl-tRNA hydrolase activity"/>
    <property type="evidence" value="ECO:0007669"/>
    <property type="project" value="UniProtKB-UniRule"/>
</dbReference>
<dbReference type="KEGG" id="cgo:Corgl_1737"/>
<dbReference type="AlphaFoldDB" id="F2NB81"/>
<evidence type="ECO:0000256" key="5">
    <source>
        <dbReference type="ARBA" id="ARBA00038063"/>
    </source>
</evidence>
<feature type="binding site" evidence="8">
    <location>
        <position position="22"/>
    </location>
    <ligand>
        <name>tRNA</name>
        <dbReference type="ChEBI" id="CHEBI:17843"/>
    </ligand>
</feature>
<dbReference type="SUPFAM" id="SSF53178">
    <property type="entry name" value="Peptidyl-tRNA hydrolase-like"/>
    <property type="match status" value="1"/>
</dbReference>
<dbReference type="PANTHER" id="PTHR17224">
    <property type="entry name" value="PEPTIDYL-TRNA HYDROLASE"/>
    <property type="match status" value="1"/>
</dbReference>
<evidence type="ECO:0000256" key="2">
    <source>
        <dbReference type="ARBA" id="ARBA00022555"/>
    </source>
</evidence>
<dbReference type="eggNOG" id="COG0193">
    <property type="taxonomic scope" value="Bacteria"/>
</dbReference>
<dbReference type="PROSITE" id="PS01196">
    <property type="entry name" value="PEPT_TRNA_HYDROL_2"/>
    <property type="match status" value="1"/>
</dbReference>
<dbReference type="Gene3D" id="3.40.50.1470">
    <property type="entry name" value="Peptidyl-tRNA hydrolase"/>
    <property type="match status" value="1"/>
</dbReference>
<feature type="site" description="Discriminates between blocked and unblocked aminoacyl-tRNA" evidence="8">
    <location>
        <position position="17"/>
    </location>
</feature>
<feature type="site" description="Stabilizes the basic form of H active site to accept a proton" evidence="8">
    <location>
        <position position="106"/>
    </location>
</feature>
<dbReference type="STRING" id="700015.Corgl_1737"/>
<dbReference type="GO" id="GO:0072344">
    <property type="term" value="P:rescue of stalled ribosome"/>
    <property type="evidence" value="ECO:0007669"/>
    <property type="project" value="UniProtKB-UniRule"/>
</dbReference>
<dbReference type="InterPro" id="IPR001328">
    <property type="entry name" value="Pept_tRNA_hydro"/>
</dbReference>
<feature type="binding site" evidence="8">
    <location>
        <position position="127"/>
    </location>
    <ligand>
        <name>tRNA</name>
        <dbReference type="ChEBI" id="CHEBI:17843"/>
    </ligand>
</feature>
<dbReference type="HOGENOM" id="CLU_062456_2_2_11"/>
<dbReference type="GO" id="GO:0005737">
    <property type="term" value="C:cytoplasm"/>
    <property type="evidence" value="ECO:0007669"/>
    <property type="project" value="UniProtKB-SubCell"/>
</dbReference>
<dbReference type="PANTHER" id="PTHR17224:SF1">
    <property type="entry name" value="PEPTIDYL-TRNA HYDROLASE"/>
    <property type="match status" value="1"/>
</dbReference>
<protein>
    <recommendedName>
        <fullName evidence="7 8">Peptidyl-tRNA hydrolase</fullName>
        <shortName evidence="8">Pth</shortName>
        <ecNumber evidence="1 8">3.1.1.29</ecNumber>
    </recommendedName>
</protein>
<evidence type="ECO:0000256" key="9">
    <source>
        <dbReference type="RuleBase" id="RU000673"/>
    </source>
</evidence>
<dbReference type="Proteomes" id="UP000006851">
    <property type="component" value="Chromosome"/>
</dbReference>
<gene>
    <name evidence="8" type="primary">pth</name>
    <name evidence="11" type="ordered locus">Corgl_1737</name>
</gene>
<feature type="binding site" evidence="8">
    <location>
        <position position="79"/>
    </location>
    <ligand>
        <name>tRNA</name>
        <dbReference type="ChEBI" id="CHEBI:17843"/>
    </ligand>
</feature>
<comment type="subcellular location">
    <subcellularLocation>
        <location evidence="8">Cytoplasm</location>
    </subcellularLocation>
</comment>